<feature type="region of interest" description="Disordered" evidence="1">
    <location>
        <begin position="124"/>
        <end position="158"/>
    </location>
</feature>
<accession>A0ABU1DHT6</accession>
<evidence type="ECO:0000313" key="3">
    <source>
        <dbReference type="Proteomes" id="UP001181622"/>
    </source>
</evidence>
<organism evidence="2 3">
    <name type="scientific">Chelatococcus sambhunathii</name>
    <dbReference type="NCBI Taxonomy" id="363953"/>
    <lineage>
        <taxon>Bacteria</taxon>
        <taxon>Pseudomonadati</taxon>
        <taxon>Pseudomonadota</taxon>
        <taxon>Alphaproteobacteria</taxon>
        <taxon>Hyphomicrobiales</taxon>
        <taxon>Chelatococcaceae</taxon>
        <taxon>Chelatococcus</taxon>
    </lineage>
</organism>
<evidence type="ECO:0000256" key="1">
    <source>
        <dbReference type="SAM" id="MobiDB-lite"/>
    </source>
</evidence>
<name>A0ABU1DHT6_9HYPH</name>
<dbReference type="EMBL" id="JADBEO010000030">
    <property type="protein sequence ID" value="MDR4307682.1"/>
    <property type="molecule type" value="Genomic_DNA"/>
</dbReference>
<evidence type="ECO:0000313" key="2">
    <source>
        <dbReference type="EMBL" id="MDR4307682.1"/>
    </source>
</evidence>
<gene>
    <name evidence="2" type="ORF">IHQ68_13750</name>
</gene>
<keyword evidence="3" id="KW-1185">Reference proteome</keyword>
<dbReference type="Proteomes" id="UP001181622">
    <property type="component" value="Unassembled WGS sequence"/>
</dbReference>
<sequence>MAPWLPTASDVARTLLHTVTRSLDGMRADVERELVEHARCRRDVEALIERLIAGLDDFDGDAELEGQHGPGGAVVDPDLDLDVADEPHDEADEGNAEPSLGWTATEAAKGLRPCFAPCADLEAEHDGREPDDEGDVLDRGEDCPADDHALSEPETYGRGWQHDALQAADDERLFSGVTVGMLATYSRGRLADVVAIAGEGRARA</sequence>
<proteinExistence type="predicted"/>
<feature type="compositionally biased region" description="Basic and acidic residues" evidence="1">
    <location>
        <begin position="136"/>
        <end position="151"/>
    </location>
</feature>
<protein>
    <submittedName>
        <fullName evidence="2">Uncharacterized protein</fullName>
    </submittedName>
</protein>
<reference evidence="2" key="1">
    <citation type="submission" date="2020-10" db="EMBL/GenBank/DDBJ databases">
        <authorList>
            <person name="Abbas A."/>
            <person name="Razzaq R."/>
            <person name="Waqas M."/>
            <person name="Abbas N."/>
            <person name="Nielsen T.K."/>
            <person name="Hansen L.H."/>
            <person name="Hussain S."/>
            <person name="Shahid M."/>
        </authorList>
    </citation>
    <scope>NUCLEOTIDE SEQUENCE</scope>
    <source>
        <strain evidence="2">S14</strain>
    </source>
</reference>
<comment type="caution">
    <text evidence="2">The sequence shown here is derived from an EMBL/GenBank/DDBJ whole genome shotgun (WGS) entry which is preliminary data.</text>
</comment>